<feature type="transmembrane region" description="Helical" evidence="5">
    <location>
        <begin position="41"/>
        <end position="63"/>
    </location>
</feature>
<feature type="transmembrane region" description="Helical" evidence="5">
    <location>
        <begin position="287"/>
        <end position="307"/>
    </location>
</feature>
<evidence type="ECO:0000256" key="4">
    <source>
        <dbReference type="SAM" id="MobiDB-lite"/>
    </source>
</evidence>
<dbReference type="InterPro" id="IPR020846">
    <property type="entry name" value="MFS_dom"/>
</dbReference>
<keyword evidence="8" id="KW-1185">Reference proteome</keyword>
<feature type="transmembrane region" description="Helical" evidence="5">
    <location>
        <begin position="161"/>
        <end position="181"/>
    </location>
</feature>
<proteinExistence type="predicted"/>
<feature type="transmembrane region" description="Helical" evidence="5">
    <location>
        <begin position="70"/>
        <end position="87"/>
    </location>
</feature>
<dbReference type="GO" id="GO:0022857">
    <property type="term" value="F:transmembrane transporter activity"/>
    <property type="evidence" value="ECO:0007669"/>
    <property type="project" value="InterPro"/>
</dbReference>
<protein>
    <submittedName>
        <fullName evidence="7">MFS transporter</fullName>
    </submittedName>
</protein>
<keyword evidence="3 5" id="KW-0472">Membrane</keyword>
<feature type="transmembrane region" description="Helical" evidence="5">
    <location>
        <begin position="130"/>
        <end position="149"/>
    </location>
</feature>
<evidence type="ECO:0000256" key="5">
    <source>
        <dbReference type="SAM" id="Phobius"/>
    </source>
</evidence>
<feature type="transmembrane region" description="Helical" evidence="5">
    <location>
        <begin position="345"/>
        <end position="370"/>
    </location>
</feature>
<keyword evidence="2 5" id="KW-1133">Transmembrane helix</keyword>
<evidence type="ECO:0000256" key="3">
    <source>
        <dbReference type="ARBA" id="ARBA00023136"/>
    </source>
</evidence>
<reference evidence="7 8" key="1">
    <citation type="submission" date="2019-09" db="EMBL/GenBank/DDBJ databases">
        <authorList>
            <person name="Chen X.-Y."/>
        </authorList>
    </citation>
    <scope>NUCLEOTIDE SEQUENCE [LARGE SCALE GENOMIC DNA]</scope>
    <source>
        <strain evidence="7 8">NY5</strain>
    </source>
</reference>
<feature type="compositionally biased region" description="Acidic residues" evidence="4">
    <location>
        <begin position="407"/>
        <end position="420"/>
    </location>
</feature>
<feature type="domain" description="Major facilitator superfamily (MFS) profile" evidence="6">
    <location>
        <begin position="198"/>
        <end position="426"/>
    </location>
</feature>
<dbReference type="PROSITE" id="PS50850">
    <property type="entry name" value="MFS"/>
    <property type="match status" value="1"/>
</dbReference>
<dbReference type="PANTHER" id="PTHR23521">
    <property type="entry name" value="TRANSPORTER MFS SUPERFAMILY"/>
    <property type="match status" value="1"/>
</dbReference>
<keyword evidence="1 5" id="KW-0812">Transmembrane</keyword>
<dbReference type="Proteomes" id="UP000323708">
    <property type="component" value="Unassembled WGS sequence"/>
</dbReference>
<dbReference type="InterPro" id="IPR011701">
    <property type="entry name" value="MFS"/>
</dbReference>
<accession>A0A5B0X1E6</accession>
<feature type="transmembrane region" description="Helical" evidence="5">
    <location>
        <begin position="319"/>
        <end position="339"/>
    </location>
</feature>
<dbReference type="Gene3D" id="1.20.1250.20">
    <property type="entry name" value="MFS general substrate transporter like domains"/>
    <property type="match status" value="2"/>
</dbReference>
<dbReference type="PANTHER" id="PTHR23521:SF3">
    <property type="entry name" value="MFS TRANSPORTER"/>
    <property type="match status" value="1"/>
</dbReference>
<evidence type="ECO:0000256" key="2">
    <source>
        <dbReference type="ARBA" id="ARBA00022989"/>
    </source>
</evidence>
<evidence type="ECO:0000259" key="6">
    <source>
        <dbReference type="PROSITE" id="PS50850"/>
    </source>
</evidence>
<feature type="region of interest" description="Disordered" evidence="4">
    <location>
        <begin position="387"/>
        <end position="426"/>
    </location>
</feature>
<dbReference type="AlphaFoldDB" id="A0A5B0X1E6"/>
<dbReference type="CDD" id="cd17477">
    <property type="entry name" value="MFS_YcaD_like"/>
    <property type="match status" value="1"/>
</dbReference>
<evidence type="ECO:0000313" key="8">
    <source>
        <dbReference type="Proteomes" id="UP000323708"/>
    </source>
</evidence>
<feature type="transmembrane region" description="Helical" evidence="5">
    <location>
        <begin position="202"/>
        <end position="224"/>
    </location>
</feature>
<dbReference type="GO" id="GO:0005886">
    <property type="term" value="C:plasma membrane"/>
    <property type="evidence" value="ECO:0007669"/>
    <property type="project" value="TreeGrafter"/>
</dbReference>
<dbReference type="EMBL" id="VTUX01000002">
    <property type="protein sequence ID" value="KAA1193103.1"/>
    <property type="molecule type" value="Genomic_DNA"/>
</dbReference>
<organism evidence="7 8">
    <name type="scientific">Pseudohalioglobus sediminis</name>
    <dbReference type="NCBI Taxonomy" id="2606449"/>
    <lineage>
        <taxon>Bacteria</taxon>
        <taxon>Pseudomonadati</taxon>
        <taxon>Pseudomonadota</taxon>
        <taxon>Gammaproteobacteria</taxon>
        <taxon>Cellvibrionales</taxon>
        <taxon>Halieaceae</taxon>
        <taxon>Pseudohalioglobus</taxon>
    </lineage>
</organism>
<evidence type="ECO:0000256" key="1">
    <source>
        <dbReference type="ARBA" id="ARBA00022692"/>
    </source>
</evidence>
<dbReference type="InterPro" id="IPR036259">
    <property type="entry name" value="MFS_trans_sf"/>
</dbReference>
<name>A0A5B0X1E6_9GAMM</name>
<feature type="transmembrane region" description="Helical" evidence="5">
    <location>
        <begin position="263"/>
        <end position="281"/>
    </location>
</feature>
<feature type="transmembrane region" description="Helical" evidence="5">
    <location>
        <begin position="93"/>
        <end position="118"/>
    </location>
</feature>
<gene>
    <name evidence="7" type="ORF">F0M18_04455</name>
</gene>
<sequence length="426" mass="45524">MKVLLTVTSLLLSTALLLVGHGLQLTLLPLRASFTGMSEFIIGLSASSYFLGFIAGCLLIPLIIRRVGHIRGFAVLTAIMICSLLSLEMLDYWPAWLVLRFLTGVAISGLYTVIESWLNSQATPESRGRILSTYTFITLVAMLAGQFLINVGPVDSSVPFSLATLFLALAILPVGMTRRMAPQPVETTQIRFTLLYKRSRSAFAGALLSGLVAGSFWSLGAVFAKSYSVTAMEITWFMSAAIGGGALLQYPIGMLSDKIDRRLVLALLCIGGALTSAAVAWSIGQAWYLAMVFLFGAMVLPIYAISLATAADVSAPEEFVEIGTSVLLLNAVGAAIAPLPLGQLMAVAGASALFWSFAAICLLMGFFLALQMRHPRTISVEQQTPFEAAGNDGAPVGFELDPRGNDDLEPAPAEDLDELADTNRER</sequence>
<comment type="caution">
    <text evidence="7">The sequence shown here is derived from an EMBL/GenBank/DDBJ whole genome shotgun (WGS) entry which is preliminary data.</text>
</comment>
<evidence type="ECO:0000313" key="7">
    <source>
        <dbReference type="EMBL" id="KAA1193103.1"/>
    </source>
</evidence>
<dbReference type="InterPro" id="IPR047200">
    <property type="entry name" value="MFS_YcaD-like"/>
</dbReference>
<dbReference type="SUPFAM" id="SSF103473">
    <property type="entry name" value="MFS general substrate transporter"/>
    <property type="match status" value="1"/>
</dbReference>
<feature type="transmembrane region" description="Helical" evidence="5">
    <location>
        <begin position="236"/>
        <end position="256"/>
    </location>
</feature>
<dbReference type="Pfam" id="PF07690">
    <property type="entry name" value="MFS_1"/>
    <property type="match status" value="1"/>
</dbReference>
<dbReference type="RefSeq" id="WP_149610211.1">
    <property type="nucleotide sequence ID" value="NZ_VTUX01000002.1"/>
</dbReference>